<dbReference type="Proteomes" id="UP000028826">
    <property type="component" value="Unassembled WGS sequence"/>
</dbReference>
<feature type="region of interest" description="Disordered" evidence="1">
    <location>
        <begin position="60"/>
        <end position="85"/>
    </location>
</feature>
<dbReference type="EMBL" id="JGYG01000003">
    <property type="protein sequence ID" value="KFI30690.1"/>
    <property type="molecule type" value="Genomic_DNA"/>
</dbReference>
<accession>A0A086Y8U0</accession>
<organism evidence="2 3">
    <name type="scientific">Haematobacter massiliensis</name>
    <dbReference type="NCBI Taxonomy" id="195105"/>
    <lineage>
        <taxon>Bacteria</taxon>
        <taxon>Pseudomonadati</taxon>
        <taxon>Pseudomonadota</taxon>
        <taxon>Alphaproteobacteria</taxon>
        <taxon>Rhodobacterales</taxon>
        <taxon>Paracoccaceae</taxon>
        <taxon>Haematobacter</taxon>
    </lineage>
</organism>
<comment type="caution">
    <text evidence="2">The sequence shown here is derived from an EMBL/GenBank/DDBJ whole genome shotgun (WGS) entry which is preliminary data.</text>
</comment>
<evidence type="ECO:0000256" key="1">
    <source>
        <dbReference type="SAM" id="MobiDB-lite"/>
    </source>
</evidence>
<name>A0A086Y8U0_9RHOB</name>
<sequence length="85" mass="9573">MAIHKAVALDNETNTMRVLIGVVGVLEYETVFDEHRAVDFEFATDGYRIGDYIKRRRTDNGPKSIDLQQSSVGFGRPGEPEEIDD</sequence>
<dbReference type="AlphaFoldDB" id="A0A086Y8U0"/>
<proteinExistence type="predicted"/>
<keyword evidence="3" id="KW-1185">Reference proteome</keyword>
<evidence type="ECO:0000313" key="3">
    <source>
        <dbReference type="Proteomes" id="UP000028826"/>
    </source>
</evidence>
<evidence type="ECO:0000313" key="2">
    <source>
        <dbReference type="EMBL" id="KFI30690.1"/>
    </source>
</evidence>
<reference evidence="2 3" key="1">
    <citation type="submission" date="2014-03" db="EMBL/GenBank/DDBJ databases">
        <title>Genome of Haematobacter massiliensis CCUG 47968.</title>
        <authorList>
            <person name="Wang D."/>
            <person name="Wang G."/>
        </authorList>
    </citation>
    <scope>NUCLEOTIDE SEQUENCE [LARGE SCALE GENOMIC DNA]</scope>
    <source>
        <strain evidence="2 3">CCUG 47968</strain>
    </source>
</reference>
<protein>
    <submittedName>
        <fullName evidence="2">Uncharacterized protein</fullName>
    </submittedName>
</protein>
<gene>
    <name evidence="2" type="ORF">CN97_12800</name>
</gene>